<dbReference type="GO" id="GO:0016887">
    <property type="term" value="F:ATP hydrolysis activity"/>
    <property type="evidence" value="ECO:0007669"/>
    <property type="project" value="InterPro"/>
</dbReference>
<evidence type="ECO:0000259" key="2">
    <source>
        <dbReference type="Pfam" id="PF13476"/>
    </source>
</evidence>
<gene>
    <name evidence="3" type="ORF">HMPREF9709_01215</name>
</gene>
<feature type="coiled-coil region" evidence="1">
    <location>
        <begin position="202"/>
        <end position="330"/>
    </location>
</feature>
<evidence type="ECO:0000313" key="3">
    <source>
        <dbReference type="EMBL" id="EHR33467.1"/>
    </source>
</evidence>
<comment type="caution">
    <text evidence="3">The sequence shown here is derived from an EMBL/GenBank/DDBJ whole genome shotgun (WGS) entry which is preliminary data.</text>
</comment>
<organism evidence="3 4">
    <name type="scientific">Helcococcus kunzii ATCC 51366</name>
    <dbReference type="NCBI Taxonomy" id="883114"/>
    <lineage>
        <taxon>Bacteria</taxon>
        <taxon>Bacillati</taxon>
        <taxon>Bacillota</taxon>
        <taxon>Tissierellia</taxon>
        <taxon>Tissierellales</taxon>
        <taxon>Peptoniphilaceae</taxon>
        <taxon>Helcococcus</taxon>
    </lineage>
</organism>
<dbReference type="SUPFAM" id="SSF52540">
    <property type="entry name" value="P-loop containing nucleoside triphosphate hydrolases"/>
    <property type="match status" value="1"/>
</dbReference>
<dbReference type="InterPro" id="IPR038729">
    <property type="entry name" value="Rad50/SbcC_AAA"/>
</dbReference>
<dbReference type="GO" id="GO:0006302">
    <property type="term" value="P:double-strand break repair"/>
    <property type="evidence" value="ECO:0007669"/>
    <property type="project" value="InterPro"/>
</dbReference>
<dbReference type="Pfam" id="PF13476">
    <property type="entry name" value="AAA_23"/>
    <property type="match status" value="1"/>
</dbReference>
<dbReference type="OrthoDB" id="1698838at2"/>
<keyword evidence="4" id="KW-1185">Reference proteome</keyword>
<dbReference type="RefSeq" id="WP_005398730.1">
    <property type="nucleotide sequence ID" value="NZ_JH601088.1"/>
</dbReference>
<protein>
    <recommendedName>
        <fullName evidence="2">Rad50/SbcC-type AAA domain-containing protein</fullName>
    </recommendedName>
</protein>
<proteinExistence type="predicted"/>
<dbReference type="Proteomes" id="UP000004191">
    <property type="component" value="Unassembled WGS sequence"/>
</dbReference>
<name>H3NPF4_9FIRM</name>
<reference evidence="3 4" key="1">
    <citation type="submission" date="2012-01" db="EMBL/GenBank/DDBJ databases">
        <title>The Genome Sequence of Helcococcus kunzii ATCC 51366.</title>
        <authorList>
            <consortium name="The Broad Institute Genome Sequencing Platform"/>
            <person name="Earl A."/>
            <person name="Ward D."/>
            <person name="Feldgarden M."/>
            <person name="Gevers D."/>
            <person name="Huys G."/>
            <person name="Young S.K."/>
            <person name="Zeng Q."/>
            <person name="Gargeya S."/>
            <person name="Fitzgerald M."/>
            <person name="Haas B."/>
            <person name="Abouelleil A."/>
            <person name="Alvarado L."/>
            <person name="Arachchi H.M."/>
            <person name="Berlin A."/>
            <person name="Chapman S.B."/>
            <person name="Gearin G."/>
            <person name="Goldberg J."/>
            <person name="Griggs A."/>
            <person name="Gujja S."/>
            <person name="Hansen M."/>
            <person name="Heiman D."/>
            <person name="Howarth C."/>
            <person name="Larimer J."/>
            <person name="Lui A."/>
            <person name="MacDonald P.J.P."/>
            <person name="McCowen C."/>
            <person name="Montmayeur A."/>
            <person name="Murphy C."/>
            <person name="Neiman D."/>
            <person name="Pearson M."/>
            <person name="Priest M."/>
            <person name="Roberts A."/>
            <person name="Saif S."/>
            <person name="Shea T."/>
            <person name="Sisk P."/>
            <person name="Stolte C."/>
            <person name="Sykes S."/>
            <person name="Wortman J."/>
            <person name="Nusbaum C."/>
            <person name="Birren B."/>
        </authorList>
    </citation>
    <scope>NUCLEOTIDE SEQUENCE [LARGE SCALE GENOMIC DNA]</scope>
    <source>
        <strain evidence="3 4">ATCC 51366</strain>
    </source>
</reference>
<accession>H3NPF4</accession>
<dbReference type="STRING" id="883114.HMPREF9709_01215"/>
<dbReference type="EMBL" id="AGEI01000023">
    <property type="protein sequence ID" value="EHR33467.1"/>
    <property type="molecule type" value="Genomic_DNA"/>
</dbReference>
<feature type="domain" description="Rad50/SbcC-type AAA" evidence="2">
    <location>
        <begin position="7"/>
        <end position="241"/>
    </location>
</feature>
<dbReference type="PATRIC" id="fig|883114.3.peg.1204"/>
<sequence>MSIKINSLELENVKRIKAVQLEPTKEGLTIIGGNNRQGKSSVLDSIAWTLGGNRYKPSNPKNDESVVDPYLKITLSNGLIVERKGKNSDLKITDPNGEKAGQQLLDSFISTFALDIPKFMEASNLEKGRMLLGLIGLEEEFQELLNKEQKTYNERYEIGRIADQKKKYAEELIEHEDVPKEKISAIDLIKEQQEILARNGKNQEIRNDLQDLLKGKENKQKEYELISARINDLEEQITKLKNDRGLAGTMLKEYDVNIANCQKTVDQLKDESTEEIVNSINNIEIINQKVEDNKNKERALKEANDYKIQYDELTEKIEWLRNEKTNLLKNAKLPLNGLFIEDGELTFNGQKWDGMSGSEQLVVATSIVKALNPECGFVLMDKLEQLDLDTLKEFGEWLEKQELQVIATRVSKGKECSVIIEDGKILEKEVQNVQPKWKEGEF</sequence>
<dbReference type="HOGENOM" id="CLU_645006_0_0_9"/>
<evidence type="ECO:0000313" key="4">
    <source>
        <dbReference type="Proteomes" id="UP000004191"/>
    </source>
</evidence>
<dbReference type="InterPro" id="IPR027417">
    <property type="entry name" value="P-loop_NTPase"/>
</dbReference>
<evidence type="ECO:0000256" key="1">
    <source>
        <dbReference type="SAM" id="Coils"/>
    </source>
</evidence>
<dbReference type="GeneID" id="96999194"/>
<keyword evidence="1" id="KW-0175">Coiled coil</keyword>
<dbReference type="AlphaFoldDB" id="H3NPF4"/>
<dbReference type="eggNOG" id="COG1196">
    <property type="taxonomic scope" value="Bacteria"/>
</dbReference>
<dbReference type="Gene3D" id="3.40.50.300">
    <property type="entry name" value="P-loop containing nucleotide triphosphate hydrolases"/>
    <property type="match status" value="1"/>
</dbReference>